<dbReference type="HOGENOM" id="CLU_2884487_0_0_0"/>
<sequence length="66" mass="8058">MSQKIAFKDFHRKMVPFKEQTLEDLIRDQVNEWIRLNKVKILSVETLWERNSHVSVGVRVWYLQED</sequence>
<protein>
    <submittedName>
        <fullName evidence="1">Uncharacterized protein</fullName>
    </submittedName>
</protein>
<dbReference type="RefSeq" id="WP_012991865.1">
    <property type="nucleotide sequence ID" value="NC_013894.1"/>
</dbReference>
<dbReference type="OrthoDB" id="15463at2"/>
<dbReference type="AlphaFoldDB" id="D3SL29"/>
<dbReference type="Proteomes" id="UP000002043">
    <property type="component" value="Chromosome"/>
</dbReference>
<proteinExistence type="predicted"/>
<evidence type="ECO:0000313" key="2">
    <source>
        <dbReference type="Proteomes" id="UP000002043"/>
    </source>
</evidence>
<name>D3SL29_THEAH</name>
<dbReference type="EMBL" id="CP001931">
    <property type="protein sequence ID" value="ADC89459.1"/>
    <property type="molecule type" value="Genomic_DNA"/>
</dbReference>
<organism evidence="1 2">
    <name type="scientific">Thermocrinis albus (strain DSM 14484 / JCM 11386 / HI 11/12)</name>
    <dbReference type="NCBI Taxonomy" id="638303"/>
    <lineage>
        <taxon>Bacteria</taxon>
        <taxon>Pseudomonadati</taxon>
        <taxon>Aquificota</taxon>
        <taxon>Aquificia</taxon>
        <taxon>Aquificales</taxon>
        <taxon>Aquificaceae</taxon>
        <taxon>Thermocrinis</taxon>
    </lineage>
</organism>
<evidence type="ECO:0000313" key="1">
    <source>
        <dbReference type="EMBL" id="ADC89459.1"/>
    </source>
</evidence>
<keyword evidence="2" id="KW-1185">Reference proteome</keyword>
<accession>D3SL29</accession>
<dbReference type="STRING" id="638303.Thal_0826"/>
<gene>
    <name evidence="1" type="ordered locus">Thal_0826</name>
</gene>
<dbReference type="KEGG" id="tal:Thal_0826"/>
<reference evidence="2" key="1">
    <citation type="journal article" date="2010" name="Stand. Genomic Sci.">
        <title>Complete genome sequence of Thermocrinis albus type strain (HI 11/12T).</title>
        <authorList>
            <person name="Wirth R."/>
            <person name="Sikorski J."/>
            <person name="Brambilla E."/>
            <person name="Misra M."/>
            <person name="Lapidus A."/>
            <person name="Copeland A."/>
            <person name="Nolan M."/>
            <person name="Lucas S."/>
            <person name="Chen F."/>
            <person name="Tice H."/>
            <person name="Cheng J.F."/>
            <person name="Han C."/>
            <person name="Detter J.C."/>
            <person name="Tapia R."/>
            <person name="Bruce D."/>
            <person name="Goodwin L."/>
            <person name="Pitluck S."/>
            <person name="Pati A."/>
            <person name="Anderson I."/>
            <person name="Ivanova N."/>
            <person name="Mavromatis K."/>
            <person name="Mikhailova N."/>
            <person name="Chen A."/>
            <person name="Palaniappan K."/>
            <person name="Bilek Y."/>
            <person name="Hader T."/>
            <person name="Land M."/>
            <person name="Hauser L."/>
            <person name="Chang Y.J."/>
            <person name="Jeffries C.D."/>
            <person name="Tindall B.J."/>
            <person name="Rohde M."/>
            <person name="Goker M."/>
            <person name="Bristow J."/>
            <person name="Eisen J.A."/>
            <person name="Markowitz V."/>
            <person name="Hugenholtz P."/>
            <person name="Kyrpides N.C."/>
            <person name="Klenk H.P."/>
        </authorList>
    </citation>
    <scope>NUCLEOTIDE SEQUENCE [LARGE SCALE GENOMIC DNA]</scope>
    <source>
        <strain evidence="2">DSM 14484 / JCM 11386 / HI 11/12</strain>
    </source>
</reference>